<protein>
    <submittedName>
        <fullName evidence="2">Uncharacterized protein</fullName>
    </submittedName>
</protein>
<reference evidence="2 3" key="1">
    <citation type="submission" date="2016-07" db="EMBL/GenBank/DDBJ databases">
        <title>Pervasive Adenine N6-methylation of Active Genes in Fungi.</title>
        <authorList>
            <consortium name="DOE Joint Genome Institute"/>
            <person name="Mondo S.J."/>
            <person name="Dannebaum R.O."/>
            <person name="Kuo R.C."/>
            <person name="Labutti K."/>
            <person name="Haridas S."/>
            <person name="Kuo A."/>
            <person name="Salamov A."/>
            <person name="Ahrendt S.R."/>
            <person name="Lipzen A."/>
            <person name="Sullivan W."/>
            <person name="Andreopoulos W.B."/>
            <person name="Clum A."/>
            <person name="Lindquist E."/>
            <person name="Daum C."/>
            <person name="Ramamoorthy G.K."/>
            <person name="Gryganskyi A."/>
            <person name="Culley D."/>
            <person name="Magnuson J.K."/>
            <person name="James T.Y."/>
            <person name="O'Malley M.A."/>
            <person name="Stajich J.E."/>
            <person name="Spatafora J.W."/>
            <person name="Visel A."/>
            <person name="Grigoriev I.V."/>
        </authorList>
    </citation>
    <scope>NUCLEOTIDE SEQUENCE [LARGE SCALE GENOMIC DNA]</scope>
    <source>
        <strain evidence="2 3">NRRL 1336</strain>
    </source>
</reference>
<accession>A0A1X2IQ26</accession>
<comment type="caution">
    <text evidence="2">The sequence shown here is derived from an EMBL/GenBank/DDBJ whole genome shotgun (WGS) entry which is preliminary data.</text>
</comment>
<evidence type="ECO:0000313" key="3">
    <source>
        <dbReference type="Proteomes" id="UP000193560"/>
    </source>
</evidence>
<organism evidence="2 3">
    <name type="scientific">Absidia repens</name>
    <dbReference type="NCBI Taxonomy" id="90262"/>
    <lineage>
        <taxon>Eukaryota</taxon>
        <taxon>Fungi</taxon>
        <taxon>Fungi incertae sedis</taxon>
        <taxon>Mucoromycota</taxon>
        <taxon>Mucoromycotina</taxon>
        <taxon>Mucoromycetes</taxon>
        <taxon>Mucorales</taxon>
        <taxon>Cunninghamellaceae</taxon>
        <taxon>Absidia</taxon>
    </lineage>
</organism>
<keyword evidence="3" id="KW-1185">Reference proteome</keyword>
<evidence type="ECO:0000313" key="2">
    <source>
        <dbReference type="EMBL" id="ORZ20368.1"/>
    </source>
</evidence>
<dbReference type="AlphaFoldDB" id="A0A1X2IQ26"/>
<dbReference type="Proteomes" id="UP000193560">
    <property type="component" value="Unassembled WGS sequence"/>
</dbReference>
<gene>
    <name evidence="2" type="ORF">BCR42DRAFT_389592</name>
</gene>
<proteinExistence type="predicted"/>
<name>A0A1X2IQ26_9FUNG</name>
<evidence type="ECO:0000256" key="1">
    <source>
        <dbReference type="SAM" id="MobiDB-lite"/>
    </source>
</evidence>
<feature type="region of interest" description="Disordered" evidence="1">
    <location>
        <begin position="1"/>
        <end position="36"/>
    </location>
</feature>
<feature type="compositionally biased region" description="Polar residues" evidence="1">
    <location>
        <begin position="26"/>
        <end position="36"/>
    </location>
</feature>
<sequence length="309" mass="34982">MSNHSRNFMRRRTMNQGRRTEGHPLRQSQEQQEMDSNNAMTTFDSAKFIPRPVTKSKHSVLFDLHGGAYSYFHLLVALEQQFNTADILMVNTLDGSDYCHSSCILGEVLFATPEARDLAISRGIVVAGIRFLAVPVVNEVSYKDLYRFQRPLHQAHLNWPDNISELNTRGTVFVIEDLPLEKTEVLVGKVTASLECSSGKHQLVKKIHPLITIFGKPHIASSFLQSTVYVVVHGHVDSFSVLKQANDEGQGMVYLDAYSCYQGFNFSRFKFNRVFCFNCNKPDCHFTEDCGGSRIVKIIRSHITSQMAQ</sequence>
<dbReference type="EMBL" id="MCGE01000006">
    <property type="protein sequence ID" value="ORZ20368.1"/>
    <property type="molecule type" value="Genomic_DNA"/>
</dbReference>